<keyword evidence="4" id="KW-1185">Reference proteome</keyword>
<dbReference type="InterPro" id="IPR036028">
    <property type="entry name" value="SH3-like_dom_sf"/>
</dbReference>
<organism evidence="3 4">
    <name type="scientific">Phaeoacremonium minimum (strain UCR-PA7)</name>
    <name type="common">Esca disease fungus</name>
    <name type="synonym">Togninia minima</name>
    <dbReference type="NCBI Taxonomy" id="1286976"/>
    <lineage>
        <taxon>Eukaryota</taxon>
        <taxon>Fungi</taxon>
        <taxon>Dikarya</taxon>
        <taxon>Ascomycota</taxon>
        <taxon>Pezizomycotina</taxon>
        <taxon>Sordariomycetes</taxon>
        <taxon>Sordariomycetidae</taxon>
        <taxon>Togniniales</taxon>
        <taxon>Togniniaceae</taxon>
        <taxon>Phaeoacremonium</taxon>
    </lineage>
</organism>
<protein>
    <submittedName>
        <fullName evidence="3">Putative ring finger domain-containing protein</fullName>
    </submittedName>
</protein>
<dbReference type="GeneID" id="19322467"/>
<feature type="domain" description="SH3" evidence="2">
    <location>
        <begin position="94"/>
        <end position="132"/>
    </location>
</feature>
<dbReference type="EMBL" id="KB932928">
    <property type="protein sequence ID" value="EOO02226.1"/>
    <property type="molecule type" value="Genomic_DNA"/>
</dbReference>
<dbReference type="eggNOG" id="KOG0802">
    <property type="taxonomic scope" value="Eukaryota"/>
</dbReference>
<dbReference type="Gene3D" id="2.30.30.40">
    <property type="entry name" value="SH3 Domains"/>
    <property type="match status" value="1"/>
</dbReference>
<reference evidence="4" key="1">
    <citation type="journal article" date="2013" name="Genome Announc.">
        <title>Draft genome sequence of the ascomycete Phaeoacremonium aleophilum strain UCR-PA7, a causal agent of the esca disease complex in grapevines.</title>
        <authorList>
            <person name="Blanco-Ulate B."/>
            <person name="Rolshausen P."/>
            <person name="Cantu D."/>
        </authorList>
    </citation>
    <scope>NUCLEOTIDE SEQUENCE [LARGE SCALE GENOMIC DNA]</scope>
    <source>
        <strain evidence="4">UCR-PA7</strain>
    </source>
</reference>
<keyword evidence="1" id="KW-0728">SH3 domain</keyword>
<evidence type="ECO:0000256" key="1">
    <source>
        <dbReference type="ARBA" id="ARBA00022443"/>
    </source>
</evidence>
<dbReference type="Proteomes" id="UP000014074">
    <property type="component" value="Unassembled WGS sequence"/>
</dbReference>
<proteinExistence type="predicted"/>
<dbReference type="InterPro" id="IPR001452">
    <property type="entry name" value="SH3_domain"/>
</dbReference>
<name>R8BSB3_PHAM7</name>
<dbReference type="HOGENOM" id="CLU_1797341_0_0_1"/>
<sequence>MVVIGFQDGKGGQLRYTLQDLVGGRRLQIEPVGDSGLQKWFWYEGNQKLERLVAKDVSATAVSTDDSATYTDKFPPNGGIGWRAFARWTWLPAAGSEDELLFPKGAEIREVEDVNGEWFHGVYMGAKGLFPSPYEFLG</sequence>
<dbReference type="OrthoDB" id="1305878at2759"/>
<dbReference type="SUPFAM" id="SSF50044">
    <property type="entry name" value="SH3-domain"/>
    <property type="match status" value="1"/>
</dbReference>
<gene>
    <name evidence="3" type="ORF">UCRPA7_2239</name>
</gene>
<dbReference type="AlphaFoldDB" id="R8BSB3"/>
<dbReference type="KEGG" id="tmn:UCRPA7_2239"/>
<evidence type="ECO:0000259" key="2">
    <source>
        <dbReference type="Pfam" id="PF00018"/>
    </source>
</evidence>
<evidence type="ECO:0000313" key="4">
    <source>
        <dbReference type="Proteomes" id="UP000014074"/>
    </source>
</evidence>
<dbReference type="Pfam" id="PF00018">
    <property type="entry name" value="SH3_1"/>
    <property type="match status" value="1"/>
</dbReference>
<dbReference type="RefSeq" id="XP_007912995.1">
    <property type="nucleotide sequence ID" value="XM_007914804.1"/>
</dbReference>
<evidence type="ECO:0000313" key="3">
    <source>
        <dbReference type="EMBL" id="EOO02226.1"/>
    </source>
</evidence>
<accession>R8BSB3</accession>